<keyword evidence="3" id="KW-1185">Reference proteome</keyword>
<keyword evidence="1" id="KW-0472">Membrane</keyword>
<evidence type="ECO:0000313" key="2">
    <source>
        <dbReference type="EMBL" id="MDS0297102.1"/>
    </source>
</evidence>
<dbReference type="RefSeq" id="WP_310931044.1">
    <property type="nucleotide sequence ID" value="NZ_JAMQOQ010000013.1"/>
</dbReference>
<protein>
    <submittedName>
        <fullName evidence="2">Uncharacterized protein</fullName>
    </submittedName>
</protein>
<organism evidence="2 3">
    <name type="scientific">Halogeometricum luteum</name>
    <dbReference type="NCBI Taxonomy" id="2950537"/>
    <lineage>
        <taxon>Archaea</taxon>
        <taxon>Methanobacteriati</taxon>
        <taxon>Methanobacteriota</taxon>
        <taxon>Stenosarchaea group</taxon>
        <taxon>Halobacteria</taxon>
        <taxon>Halobacteriales</taxon>
        <taxon>Haloferacaceae</taxon>
        <taxon>Halogeometricum</taxon>
    </lineage>
</organism>
<sequence>MVDCSTFTANPFNGGNATSFLDSALCTYDMGFGLMLPATIVWFTVLTMMYIRTQSIVMPLVMTLVVGAPMITLLPADARQMIATGILGGGSALFVLLLDRLDT</sequence>
<evidence type="ECO:0000256" key="1">
    <source>
        <dbReference type="SAM" id="Phobius"/>
    </source>
</evidence>
<comment type="caution">
    <text evidence="2">The sequence shown here is derived from an EMBL/GenBank/DDBJ whole genome shotgun (WGS) entry which is preliminary data.</text>
</comment>
<gene>
    <name evidence="2" type="ORF">NDI79_23325</name>
</gene>
<feature type="transmembrane region" description="Helical" evidence="1">
    <location>
        <begin position="80"/>
        <end position="98"/>
    </location>
</feature>
<dbReference type="EMBL" id="JAMQOQ010000013">
    <property type="protein sequence ID" value="MDS0297102.1"/>
    <property type="molecule type" value="Genomic_DNA"/>
</dbReference>
<keyword evidence="1" id="KW-0812">Transmembrane</keyword>
<evidence type="ECO:0000313" key="3">
    <source>
        <dbReference type="Proteomes" id="UP001254813"/>
    </source>
</evidence>
<keyword evidence="1" id="KW-1133">Transmembrane helix</keyword>
<feature type="transmembrane region" description="Helical" evidence="1">
    <location>
        <begin position="30"/>
        <end position="51"/>
    </location>
</feature>
<reference evidence="2 3" key="1">
    <citation type="submission" date="2022-06" db="EMBL/GenBank/DDBJ databases">
        <title>Halogeometricum sp. a new haloarchaeum isolate from saline soil.</title>
        <authorList>
            <person name="Strakova D."/>
            <person name="Galisteo C."/>
            <person name="Sanchez-Porro C."/>
            <person name="Ventosa A."/>
        </authorList>
    </citation>
    <scope>NUCLEOTIDE SEQUENCE [LARGE SCALE GENOMIC DNA]</scope>
    <source>
        <strain evidence="3">S3BR25-2</strain>
    </source>
</reference>
<accession>A0ABU2G8F4</accession>
<dbReference type="Proteomes" id="UP001254813">
    <property type="component" value="Unassembled WGS sequence"/>
</dbReference>
<feature type="transmembrane region" description="Helical" evidence="1">
    <location>
        <begin position="56"/>
        <end position="74"/>
    </location>
</feature>
<proteinExistence type="predicted"/>
<name>A0ABU2G8F4_9EURY</name>